<sequence>MLARLYALIAEGIFKTRFSWEQCLPIKYRSTASYSIVKEQTAADIRSLGVQLDAFVNTWKK</sequence>
<protein>
    <submittedName>
        <fullName evidence="1">Uncharacterized protein</fullName>
    </submittedName>
</protein>
<reference evidence="1" key="1">
    <citation type="submission" date="2020-05" db="EMBL/GenBank/DDBJ databases">
        <authorList>
            <person name="Chiriac C."/>
            <person name="Salcher M."/>
            <person name="Ghai R."/>
            <person name="Kavagutti S V."/>
        </authorList>
    </citation>
    <scope>NUCLEOTIDE SEQUENCE</scope>
</reference>
<proteinExistence type="predicted"/>
<evidence type="ECO:0000313" key="2">
    <source>
        <dbReference type="EMBL" id="CAB5238029.1"/>
    </source>
</evidence>
<dbReference type="EMBL" id="LR797371">
    <property type="protein sequence ID" value="CAB4211361.1"/>
    <property type="molecule type" value="Genomic_DNA"/>
</dbReference>
<gene>
    <name evidence="1" type="ORF">UFOVP1427_46</name>
    <name evidence="2" type="ORF">UFOVP1523_50</name>
</gene>
<dbReference type="EMBL" id="LR798456">
    <property type="protein sequence ID" value="CAB5238029.1"/>
    <property type="molecule type" value="Genomic_DNA"/>
</dbReference>
<name>A0A6J5SCJ0_9CAUD</name>
<organism evidence="1">
    <name type="scientific">uncultured Caudovirales phage</name>
    <dbReference type="NCBI Taxonomy" id="2100421"/>
    <lineage>
        <taxon>Viruses</taxon>
        <taxon>Duplodnaviria</taxon>
        <taxon>Heunggongvirae</taxon>
        <taxon>Uroviricota</taxon>
        <taxon>Caudoviricetes</taxon>
        <taxon>Peduoviridae</taxon>
        <taxon>Maltschvirus</taxon>
        <taxon>Maltschvirus maltsch</taxon>
    </lineage>
</organism>
<accession>A0A6J5SCJ0</accession>
<evidence type="ECO:0000313" key="1">
    <source>
        <dbReference type="EMBL" id="CAB4211361.1"/>
    </source>
</evidence>